<dbReference type="GO" id="GO:0031123">
    <property type="term" value="P:RNA 3'-end processing"/>
    <property type="evidence" value="ECO:0007669"/>
    <property type="project" value="InterPro"/>
</dbReference>
<gene>
    <name evidence="4" type="ORF">T12_8661</name>
</gene>
<evidence type="ECO:0000256" key="2">
    <source>
        <dbReference type="ARBA" id="ARBA00022741"/>
    </source>
</evidence>
<dbReference type="AlphaFoldDB" id="A0A0V0XE97"/>
<name>A0A0V0XE97_9BILA</name>
<dbReference type="Proteomes" id="UP000054783">
    <property type="component" value="Unassembled WGS sequence"/>
</dbReference>
<feature type="non-terminal residue" evidence="4">
    <location>
        <position position="46"/>
    </location>
</feature>
<evidence type="ECO:0000256" key="3">
    <source>
        <dbReference type="ARBA" id="ARBA00022840"/>
    </source>
</evidence>
<sequence>MGLQRKQGVRIQEGQQFDIRGTVDEFKHSVNMYMFWKPGMEINVSH</sequence>
<dbReference type="GO" id="GO:0016779">
    <property type="term" value="F:nucleotidyltransferase activity"/>
    <property type="evidence" value="ECO:0007669"/>
    <property type="project" value="InterPro"/>
</dbReference>
<keyword evidence="5" id="KW-1185">Reference proteome</keyword>
<dbReference type="GO" id="GO:0003723">
    <property type="term" value="F:RNA binding"/>
    <property type="evidence" value="ECO:0007669"/>
    <property type="project" value="InterPro"/>
</dbReference>
<proteinExistence type="predicted"/>
<reference evidence="4 5" key="1">
    <citation type="submission" date="2015-01" db="EMBL/GenBank/DDBJ databases">
        <title>Evolution of Trichinella species and genotypes.</title>
        <authorList>
            <person name="Korhonen P.K."/>
            <person name="Edoardo P."/>
            <person name="Giuseppe L.R."/>
            <person name="Gasser R.B."/>
        </authorList>
    </citation>
    <scope>NUCLEOTIDE SEQUENCE [LARGE SCALE GENOMIC DNA]</scope>
    <source>
        <strain evidence="4">ISS2496</strain>
    </source>
</reference>
<evidence type="ECO:0000313" key="5">
    <source>
        <dbReference type="Proteomes" id="UP000054783"/>
    </source>
</evidence>
<dbReference type="GO" id="GO:0005524">
    <property type="term" value="F:ATP binding"/>
    <property type="evidence" value="ECO:0007669"/>
    <property type="project" value="UniProtKB-KW"/>
</dbReference>
<dbReference type="InterPro" id="IPR011068">
    <property type="entry name" value="NuclTrfase_I-like_C"/>
</dbReference>
<evidence type="ECO:0000256" key="1">
    <source>
        <dbReference type="ARBA" id="ARBA00022679"/>
    </source>
</evidence>
<accession>A0A0V0XE97</accession>
<keyword evidence="3" id="KW-0067">ATP-binding</keyword>
<keyword evidence="2" id="KW-0547">Nucleotide-binding</keyword>
<organism evidence="4 5">
    <name type="scientific">Trichinella patagoniensis</name>
    <dbReference type="NCBI Taxonomy" id="990121"/>
    <lineage>
        <taxon>Eukaryota</taxon>
        <taxon>Metazoa</taxon>
        <taxon>Ecdysozoa</taxon>
        <taxon>Nematoda</taxon>
        <taxon>Enoplea</taxon>
        <taxon>Dorylaimia</taxon>
        <taxon>Trichinellida</taxon>
        <taxon>Trichinellidae</taxon>
        <taxon>Trichinella</taxon>
    </lineage>
</organism>
<evidence type="ECO:0000313" key="4">
    <source>
        <dbReference type="EMBL" id="KRX86212.1"/>
    </source>
</evidence>
<dbReference type="EMBL" id="JYDQ01005042">
    <property type="protein sequence ID" value="KRX86212.1"/>
    <property type="molecule type" value="Genomic_DNA"/>
</dbReference>
<dbReference type="STRING" id="990121.A0A0V0XE97"/>
<dbReference type="SUPFAM" id="SSF55003">
    <property type="entry name" value="PAP/Archaeal CCA-adding enzyme, C-terminal domain"/>
    <property type="match status" value="1"/>
</dbReference>
<comment type="caution">
    <text evidence="4">The sequence shown here is derived from an EMBL/GenBank/DDBJ whole genome shotgun (WGS) entry which is preliminary data.</text>
</comment>
<keyword evidence="1" id="KW-0808">Transferase</keyword>
<protein>
    <submittedName>
        <fullName evidence="4">Uncharacterized protein</fullName>
    </submittedName>
</protein>